<name>A0A9N9PB88_9GLOM</name>
<dbReference type="EMBL" id="CAJVPY010038682">
    <property type="protein sequence ID" value="CAG8804160.1"/>
    <property type="molecule type" value="Genomic_DNA"/>
</dbReference>
<reference evidence="5" key="1">
    <citation type="submission" date="2021-06" db="EMBL/GenBank/DDBJ databases">
        <authorList>
            <person name="Kallberg Y."/>
            <person name="Tangrot J."/>
            <person name="Rosling A."/>
        </authorList>
    </citation>
    <scope>NUCLEOTIDE SEQUENCE</scope>
    <source>
        <strain evidence="5">MA453B</strain>
    </source>
</reference>
<accession>A0A9N9PB88</accession>
<evidence type="ECO:0000313" key="5">
    <source>
        <dbReference type="EMBL" id="CAG8804160.1"/>
    </source>
</evidence>
<organism evidence="5 6">
    <name type="scientific">Dentiscutata erythropus</name>
    <dbReference type="NCBI Taxonomy" id="1348616"/>
    <lineage>
        <taxon>Eukaryota</taxon>
        <taxon>Fungi</taxon>
        <taxon>Fungi incertae sedis</taxon>
        <taxon>Mucoromycota</taxon>
        <taxon>Glomeromycotina</taxon>
        <taxon>Glomeromycetes</taxon>
        <taxon>Diversisporales</taxon>
        <taxon>Gigasporaceae</taxon>
        <taxon>Dentiscutata</taxon>
    </lineage>
</organism>
<evidence type="ECO:0000256" key="3">
    <source>
        <dbReference type="ARBA" id="ARBA00023002"/>
    </source>
</evidence>
<dbReference type="OrthoDB" id="2690153at2759"/>
<dbReference type="Gene3D" id="3.30.9.10">
    <property type="entry name" value="D-Amino Acid Oxidase, subunit A, domain 2"/>
    <property type="match status" value="1"/>
</dbReference>
<keyword evidence="1" id="KW-0285">Flavoprotein</keyword>
<dbReference type="InterPro" id="IPR002938">
    <property type="entry name" value="FAD-bd"/>
</dbReference>
<feature type="domain" description="FAD-binding" evidence="4">
    <location>
        <begin position="14"/>
        <end position="147"/>
    </location>
</feature>
<dbReference type="AlphaFoldDB" id="A0A9N9PB88"/>
<comment type="caution">
    <text evidence="5">The sequence shown here is derived from an EMBL/GenBank/DDBJ whole genome shotgun (WGS) entry which is preliminary data.</text>
</comment>
<feature type="non-terminal residue" evidence="5">
    <location>
        <position position="188"/>
    </location>
</feature>
<dbReference type="Gene3D" id="3.50.50.60">
    <property type="entry name" value="FAD/NAD(P)-binding domain"/>
    <property type="match status" value="1"/>
</dbReference>
<evidence type="ECO:0000259" key="4">
    <source>
        <dbReference type="Pfam" id="PF01494"/>
    </source>
</evidence>
<keyword evidence="3" id="KW-0560">Oxidoreductase</keyword>
<gene>
    <name evidence="5" type="ORF">DERYTH_LOCUS24041</name>
</gene>
<dbReference type="GO" id="GO:0071949">
    <property type="term" value="F:FAD binding"/>
    <property type="evidence" value="ECO:0007669"/>
    <property type="project" value="InterPro"/>
</dbReference>
<dbReference type="GO" id="GO:0016491">
    <property type="term" value="F:oxidoreductase activity"/>
    <property type="evidence" value="ECO:0007669"/>
    <property type="project" value="UniProtKB-KW"/>
</dbReference>
<protein>
    <submittedName>
        <fullName evidence="5">15120_t:CDS:1</fullName>
    </submittedName>
</protein>
<evidence type="ECO:0000313" key="6">
    <source>
        <dbReference type="Proteomes" id="UP000789405"/>
    </source>
</evidence>
<evidence type="ECO:0000256" key="2">
    <source>
        <dbReference type="ARBA" id="ARBA00022827"/>
    </source>
</evidence>
<sequence length="188" mass="21502">MNSINITFPIGLMVCQNKTNNYLIDALYKKKSIGKKNVSNIEFGMELLSHKEENDYIIAIIKNLNNNVEEEIRCQYLVECDSVYSGVRKEISQTLKSSWALADVEIKHKLVRYNQATAFSLGPLVIIPLDARKNTYHIVIKIANEEDKHDTNNGVTHGLTNKKPITIDKLQKIFDERIAPIKMELKNL</sequence>
<keyword evidence="6" id="KW-1185">Reference proteome</keyword>
<evidence type="ECO:0000256" key="1">
    <source>
        <dbReference type="ARBA" id="ARBA00022630"/>
    </source>
</evidence>
<proteinExistence type="predicted"/>
<keyword evidence="2" id="KW-0274">FAD</keyword>
<dbReference type="InterPro" id="IPR036188">
    <property type="entry name" value="FAD/NAD-bd_sf"/>
</dbReference>
<dbReference type="Proteomes" id="UP000789405">
    <property type="component" value="Unassembled WGS sequence"/>
</dbReference>
<dbReference type="Pfam" id="PF01494">
    <property type="entry name" value="FAD_binding_3"/>
    <property type="match status" value="1"/>
</dbReference>